<dbReference type="Pfam" id="PF13585">
    <property type="entry name" value="CHU_C"/>
    <property type="match status" value="1"/>
</dbReference>
<name>A0A937F759_9BACT</name>
<dbReference type="InterPro" id="IPR013783">
    <property type="entry name" value="Ig-like_fold"/>
</dbReference>
<dbReference type="EMBL" id="JAESIY010000008">
    <property type="protein sequence ID" value="MBL3657606.1"/>
    <property type="molecule type" value="Genomic_DNA"/>
</dbReference>
<dbReference type="PANTHER" id="PTHR46730">
    <property type="entry name" value="POLYCYSTIN-1"/>
    <property type="match status" value="1"/>
</dbReference>
<keyword evidence="2" id="KW-0812">Transmembrane</keyword>
<reference evidence="7" key="1">
    <citation type="submission" date="2021-01" db="EMBL/GenBank/DDBJ databases">
        <title>Fulvivirga kasyanovii gen. nov., sp nov., a novel member of the phylum Bacteroidetes isolated from seawater in a mussel farm.</title>
        <authorList>
            <person name="Zhao L.-H."/>
            <person name="Wang Z.-J."/>
        </authorList>
    </citation>
    <scope>NUCLEOTIDE SEQUENCE</scope>
    <source>
        <strain evidence="7">2943</strain>
    </source>
</reference>
<evidence type="ECO:0000256" key="1">
    <source>
        <dbReference type="ARBA" id="ARBA00004141"/>
    </source>
</evidence>
<feature type="domain" description="PKD" evidence="6">
    <location>
        <begin position="746"/>
        <end position="789"/>
    </location>
</feature>
<evidence type="ECO:0000313" key="7">
    <source>
        <dbReference type="EMBL" id="MBL3657606.1"/>
    </source>
</evidence>
<dbReference type="InterPro" id="IPR026341">
    <property type="entry name" value="T9SS_type_B"/>
</dbReference>
<evidence type="ECO:0000256" key="5">
    <source>
        <dbReference type="ARBA" id="ARBA00023136"/>
    </source>
</evidence>
<dbReference type="SMART" id="SM00089">
    <property type="entry name" value="PKD"/>
    <property type="match status" value="7"/>
</dbReference>
<keyword evidence="3" id="KW-0677">Repeat</keyword>
<keyword evidence="5" id="KW-0472">Membrane</keyword>
<accession>A0A937F759</accession>
<dbReference type="CDD" id="cd00146">
    <property type="entry name" value="PKD"/>
    <property type="match status" value="5"/>
</dbReference>
<organism evidence="7 8">
    <name type="scientific">Fulvivirga sediminis</name>
    <dbReference type="NCBI Taxonomy" id="2803949"/>
    <lineage>
        <taxon>Bacteria</taxon>
        <taxon>Pseudomonadati</taxon>
        <taxon>Bacteroidota</taxon>
        <taxon>Cytophagia</taxon>
        <taxon>Cytophagales</taxon>
        <taxon>Fulvivirgaceae</taxon>
        <taxon>Fulvivirga</taxon>
    </lineage>
</organism>
<proteinExistence type="predicted"/>
<evidence type="ECO:0000256" key="3">
    <source>
        <dbReference type="ARBA" id="ARBA00022737"/>
    </source>
</evidence>
<evidence type="ECO:0000313" key="8">
    <source>
        <dbReference type="Proteomes" id="UP000659388"/>
    </source>
</evidence>
<feature type="domain" description="PKD" evidence="6">
    <location>
        <begin position="1012"/>
        <end position="1063"/>
    </location>
</feature>
<evidence type="ECO:0000256" key="2">
    <source>
        <dbReference type="ARBA" id="ARBA00022692"/>
    </source>
</evidence>
<evidence type="ECO:0000256" key="4">
    <source>
        <dbReference type="ARBA" id="ARBA00022989"/>
    </source>
</evidence>
<dbReference type="Pfam" id="PF18911">
    <property type="entry name" value="PKD_4"/>
    <property type="match status" value="5"/>
</dbReference>
<dbReference type="GO" id="GO:0005886">
    <property type="term" value="C:plasma membrane"/>
    <property type="evidence" value="ECO:0007669"/>
    <property type="project" value="TreeGrafter"/>
</dbReference>
<dbReference type="RefSeq" id="WP_202245389.1">
    <property type="nucleotide sequence ID" value="NZ_JAESIY010000008.1"/>
</dbReference>
<comment type="caution">
    <text evidence="7">The sequence shown here is derived from an EMBL/GenBank/DDBJ whole genome shotgun (WGS) entry which is preliminary data.</text>
</comment>
<feature type="domain" description="PKD" evidence="6">
    <location>
        <begin position="497"/>
        <end position="532"/>
    </location>
</feature>
<gene>
    <name evidence="7" type="ORF">JL102_15765</name>
</gene>
<dbReference type="SUPFAM" id="SSF49299">
    <property type="entry name" value="PKD domain"/>
    <property type="match status" value="6"/>
</dbReference>
<dbReference type="NCBIfam" id="TIGR04131">
    <property type="entry name" value="Bac_Flav_CTERM"/>
    <property type="match status" value="1"/>
</dbReference>
<dbReference type="Proteomes" id="UP000659388">
    <property type="component" value="Unassembled WGS sequence"/>
</dbReference>
<dbReference type="PANTHER" id="PTHR46730:SF1">
    <property type="entry name" value="PLAT DOMAIN-CONTAINING PROTEIN"/>
    <property type="match status" value="1"/>
</dbReference>
<dbReference type="InterPro" id="IPR022409">
    <property type="entry name" value="PKD/Chitinase_dom"/>
</dbReference>
<protein>
    <submittedName>
        <fullName evidence="7">PKD domain-containing protein</fullName>
    </submittedName>
</protein>
<evidence type="ECO:0000259" key="6">
    <source>
        <dbReference type="PROSITE" id="PS50093"/>
    </source>
</evidence>
<dbReference type="Gene3D" id="2.60.40.10">
    <property type="entry name" value="Immunoglobulins"/>
    <property type="match status" value="6"/>
</dbReference>
<dbReference type="GO" id="GO:0005261">
    <property type="term" value="F:monoatomic cation channel activity"/>
    <property type="evidence" value="ECO:0007669"/>
    <property type="project" value="TreeGrafter"/>
</dbReference>
<keyword evidence="8" id="KW-1185">Reference proteome</keyword>
<dbReference type="InterPro" id="IPR035986">
    <property type="entry name" value="PKD_dom_sf"/>
</dbReference>
<feature type="domain" description="PKD" evidence="6">
    <location>
        <begin position="1170"/>
        <end position="1215"/>
    </location>
</feature>
<keyword evidence="4" id="KW-1133">Transmembrane helix</keyword>
<comment type="subcellular location">
    <subcellularLocation>
        <location evidence="1">Membrane</location>
        <topology evidence="1">Multi-pass membrane protein</topology>
    </subcellularLocation>
</comment>
<sequence>MNLRYLFQLLVVIGLILCYNITKASHIIGGELTYRCTGNSRYEIFLTIYSDCGSQAILERYYPINYYATDLGIEASNPLSFNVYKSSVEEVPLACSSAVTTCNGGTALGVQKVVYRGVVNLQAYEPSEDWRFFWQRAARSEMITNLITPQYQDFFIEASINTQKAACNNSVTFSGPALVNACSNQEYTFNNGAVDPDGDELRYALATPKVNYNTEVVYSSAHGYNATNFMIFQDDPVFNPNSGDLTFNILPSAAYQVGITDYKVEEYRNGELIGWVRRGIQVTSIDCENKLPEISDFKEVSSDSYSVCAGESINLSFDVSDEDMPAGIKVSLLSGPLRAFMVANNDTPNPQGRIIWNTSVTDAGEYQFVVQASDNYCPIPGITTKTFTVTVNSAPVFDLGKDELIACDDRVLLDPAINGGQGNYDYKWSNGSTEATLEAQIGGYGLIVTDEIGCSYKDSINFENEILVNFGAIPRCAGIPVNFSDSSVHRNSAKKIVGWSWDFGDGGTSNLQNPEHTFAKADIYDVTLTVTDDSPAACTNSFTKQIIICDPPEFSINLSGHCTYEALKLFVLPVSDTCSFLDTLIYDLGDTVIRKVKTDSLFYQVSCSFNKEGDYPFTVTGISSSGCENVKTVTFHIDPSPVVRLRQNSFYLKCSSPDSLLQSFIIQEGTGALQYEWNNGLSTPDIWISSSGDYSVTVTDEVGCTSSDGLRVTYPLRANFSYDPYCEAGDVIQFHDKTVEYVNTITSYSWDFDDPASGANNTSSVPSPKHDFTNERDYAVTLVVKDDDGCESFTRKYVYNTSIDNNYQVTPASGEICLGDFIGLEGPQGPHIDKYTYDFKDTLAFDTLRVLNYMYDAPGEYDIDLKVRYNFNNDATGSCETDFSKKMIVHENPEVEIKASQDRFCKGDEIIFNYESTKKIQSVEWDVYNQKSGVHFISTDNELIYTFKERAQFSVTLTATDINGCTDTDRMSGFADELSEPSFLVEDGDLCAKVPVLFKENFRDEFENITDYRWDFGDGEILEGQVPFPMITHSYQRGGQYWVTLTVINRFSGCEKTTSAIPVNIKFPPHIDFEFDEGCERSPVPFTNTTTPGDGEIATYQWIFPDGTTSNEENPSHIFENSGTYPVSLVSSSTIGCFDTLTQRIYIKPSPRAGVEVQGGFVEAFIPFQFYDDSEGDIISYYWDFGDGGTSEERDPIHTYDAITKYPLTHIVTNTYECQDTLIVLLDLNVYLDIPTAFSPNDDGKNDEFRLIQQGIKKLHTFKIYNRHGQVVFDAGGDVNAVWDGTYNDRAQPAGVYIAHVQASGAYDTYFNFKKNITLLR</sequence>
<dbReference type="GO" id="GO:0006816">
    <property type="term" value="P:calcium ion transport"/>
    <property type="evidence" value="ECO:0007669"/>
    <property type="project" value="TreeGrafter"/>
</dbReference>
<dbReference type="PROSITE" id="PS50093">
    <property type="entry name" value="PKD"/>
    <property type="match status" value="5"/>
</dbReference>
<feature type="domain" description="PKD" evidence="6">
    <location>
        <begin position="1084"/>
        <end position="1147"/>
    </location>
</feature>
<dbReference type="InterPro" id="IPR000601">
    <property type="entry name" value="PKD_dom"/>
</dbReference>